<gene>
    <name evidence="2" type="ORF">EPA93_28915</name>
</gene>
<dbReference type="RefSeq" id="WP_129890849.1">
    <property type="nucleotide sequence ID" value="NZ_CP035758.1"/>
</dbReference>
<dbReference type="InterPro" id="IPR015655">
    <property type="entry name" value="PP2C"/>
</dbReference>
<evidence type="ECO:0000313" key="2">
    <source>
        <dbReference type="EMBL" id="QBD79783.1"/>
    </source>
</evidence>
<dbReference type="PANTHER" id="PTHR13832:SF827">
    <property type="entry name" value="PROTEIN PHOSPHATASE 1L"/>
    <property type="match status" value="1"/>
</dbReference>
<sequence>MIPYSKRVLTTSEQLYRLFLLLYPAQFRRTCQQEMLQTFRACCREALQRAGLPGLLRFWSFILYDLSVTAFVEHIHCIRAFLRQLLNREKEYAMLNHPFQLEIAQQTDIGRKRANNEDNMLSVVPQDTAVRTTKGALFVVADGMGGHDRGELASKLTVEEVNTAYYQSLEDDITVALTQAVKRANFRVYQGAQSIGLQQGKIGSTCIAAVVRGNTAYIANVGDSRAYIVRGGQIRQISRDHSWVAEQVLAGILTPEQARTHPRSNVITRSIGTEPDVTVDTFVEEVQNGDILILCTDGLSSLISDQEIKAIVEPYDSHASVEQLIKLANERGGPDNITAIVTKVSKGEVLAA</sequence>
<evidence type="ECO:0000259" key="1">
    <source>
        <dbReference type="PROSITE" id="PS51746"/>
    </source>
</evidence>
<feature type="domain" description="PPM-type phosphatase" evidence="1">
    <location>
        <begin position="98"/>
        <end position="344"/>
    </location>
</feature>
<dbReference type="SUPFAM" id="SSF81606">
    <property type="entry name" value="PP2C-like"/>
    <property type="match status" value="1"/>
</dbReference>
<dbReference type="CDD" id="cd00143">
    <property type="entry name" value="PP2Cc"/>
    <property type="match status" value="1"/>
</dbReference>
<dbReference type="PROSITE" id="PS51746">
    <property type="entry name" value="PPM_2"/>
    <property type="match status" value="1"/>
</dbReference>
<dbReference type="NCBIfam" id="NF033484">
    <property type="entry name" value="Stp1_PP2C_phos"/>
    <property type="match status" value="1"/>
</dbReference>
<proteinExistence type="predicted"/>
<dbReference type="EMBL" id="CP035758">
    <property type="protein sequence ID" value="QBD79783.1"/>
    <property type="molecule type" value="Genomic_DNA"/>
</dbReference>
<keyword evidence="3" id="KW-1185">Reference proteome</keyword>
<dbReference type="SMART" id="SM00332">
    <property type="entry name" value="PP2Cc"/>
    <property type="match status" value="1"/>
</dbReference>
<reference evidence="2 3" key="1">
    <citation type="submission" date="2019-01" db="EMBL/GenBank/DDBJ databases">
        <title>Ktedonosporobacter rubrisoli SCAWS-G2.</title>
        <authorList>
            <person name="Huang Y."/>
            <person name="Yan B."/>
        </authorList>
    </citation>
    <scope>NUCLEOTIDE SEQUENCE [LARGE SCALE GENOMIC DNA]</scope>
    <source>
        <strain evidence="2 3">SCAWS-G2</strain>
    </source>
</reference>
<name>A0A4P6JWJ2_KTERU</name>
<evidence type="ECO:0000313" key="3">
    <source>
        <dbReference type="Proteomes" id="UP000290365"/>
    </source>
</evidence>
<organism evidence="2 3">
    <name type="scientific">Ktedonosporobacter rubrisoli</name>
    <dbReference type="NCBI Taxonomy" id="2509675"/>
    <lineage>
        <taxon>Bacteria</taxon>
        <taxon>Bacillati</taxon>
        <taxon>Chloroflexota</taxon>
        <taxon>Ktedonobacteria</taxon>
        <taxon>Ktedonobacterales</taxon>
        <taxon>Ktedonosporobacteraceae</taxon>
        <taxon>Ktedonosporobacter</taxon>
    </lineage>
</organism>
<dbReference type="Proteomes" id="UP000290365">
    <property type="component" value="Chromosome"/>
</dbReference>
<dbReference type="Pfam" id="PF13672">
    <property type="entry name" value="PP2C_2"/>
    <property type="match status" value="1"/>
</dbReference>
<dbReference type="Gene3D" id="3.60.40.10">
    <property type="entry name" value="PPM-type phosphatase domain"/>
    <property type="match status" value="1"/>
</dbReference>
<dbReference type="OrthoDB" id="152713at2"/>
<dbReference type="InterPro" id="IPR036457">
    <property type="entry name" value="PPM-type-like_dom_sf"/>
</dbReference>
<dbReference type="KEGG" id="kbs:EPA93_28915"/>
<dbReference type="InterPro" id="IPR001932">
    <property type="entry name" value="PPM-type_phosphatase-like_dom"/>
</dbReference>
<dbReference type="AlphaFoldDB" id="A0A4P6JWJ2"/>
<accession>A0A4P6JWJ2</accession>
<dbReference type="PANTHER" id="PTHR13832">
    <property type="entry name" value="PROTEIN PHOSPHATASE 2C"/>
    <property type="match status" value="1"/>
</dbReference>
<dbReference type="GO" id="GO:0004722">
    <property type="term" value="F:protein serine/threonine phosphatase activity"/>
    <property type="evidence" value="ECO:0007669"/>
    <property type="project" value="InterPro"/>
</dbReference>
<protein>
    <submittedName>
        <fullName evidence="2">Stp1/IreP family PP2C-type Ser/Thr phosphatase</fullName>
    </submittedName>
</protein>
<dbReference type="SMART" id="SM00331">
    <property type="entry name" value="PP2C_SIG"/>
    <property type="match status" value="1"/>
</dbReference>